<gene>
    <name evidence="2" type="ORF">LSAT_V11C400170790</name>
</gene>
<dbReference type="AlphaFoldDB" id="A0A9R1XN28"/>
<evidence type="ECO:0000313" key="3">
    <source>
        <dbReference type="Proteomes" id="UP000235145"/>
    </source>
</evidence>
<comment type="caution">
    <text evidence="2">The sequence shown here is derived from an EMBL/GenBank/DDBJ whole genome shotgun (WGS) entry which is preliminary data.</text>
</comment>
<proteinExistence type="predicted"/>
<dbReference type="Proteomes" id="UP000235145">
    <property type="component" value="Unassembled WGS sequence"/>
</dbReference>
<evidence type="ECO:0000256" key="1">
    <source>
        <dbReference type="SAM" id="MobiDB-lite"/>
    </source>
</evidence>
<organism evidence="2 3">
    <name type="scientific">Lactuca sativa</name>
    <name type="common">Garden lettuce</name>
    <dbReference type="NCBI Taxonomy" id="4236"/>
    <lineage>
        <taxon>Eukaryota</taxon>
        <taxon>Viridiplantae</taxon>
        <taxon>Streptophyta</taxon>
        <taxon>Embryophyta</taxon>
        <taxon>Tracheophyta</taxon>
        <taxon>Spermatophyta</taxon>
        <taxon>Magnoliopsida</taxon>
        <taxon>eudicotyledons</taxon>
        <taxon>Gunneridae</taxon>
        <taxon>Pentapetalae</taxon>
        <taxon>asterids</taxon>
        <taxon>campanulids</taxon>
        <taxon>Asterales</taxon>
        <taxon>Asteraceae</taxon>
        <taxon>Cichorioideae</taxon>
        <taxon>Cichorieae</taxon>
        <taxon>Lactucinae</taxon>
        <taxon>Lactuca</taxon>
    </lineage>
</organism>
<protein>
    <submittedName>
        <fullName evidence="2">Uncharacterized protein</fullName>
    </submittedName>
</protein>
<evidence type="ECO:0000313" key="2">
    <source>
        <dbReference type="EMBL" id="KAJ0213452.1"/>
    </source>
</evidence>
<dbReference type="EMBL" id="NBSK02000004">
    <property type="protein sequence ID" value="KAJ0213452.1"/>
    <property type="molecule type" value="Genomic_DNA"/>
</dbReference>
<feature type="region of interest" description="Disordered" evidence="1">
    <location>
        <begin position="67"/>
        <end position="103"/>
    </location>
</feature>
<sequence>MQLGESDEVRLDVSIEEELVESLRNSMSRSGWTVPEQQPASVRVSISAASVTSSRLRSDAVNSGLRPMQLVPECGPMQGTRIANSDIPRNDTIGPGDKLVGNG</sequence>
<accession>A0A9R1XN28</accession>
<reference evidence="2 3" key="1">
    <citation type="journal article" date="2017" name="Nat. Commun.">
        <title>Genome assembly with in vitro proximity ligation data and whole-genome triplication in lettuce.</title>
        <authorList>
            <person name="Reyes-Chin-Wo S."/>
            <person name="Wang Z."/>
            <person name="Yang X."/>
            <person name="Kozik A."/>
            <person name="Arikit S."/>
            <person name="Song C."/>
            <person name="Xia L."/>
            <person name="Froenicke L."/>
            <person name="Lavelle D.O."/>
            <person name="Truco M.J."/>
            <person name="Xia R."/>
            <person name="Zhu S."/>
            <person name="Xu C."/>
            <person name="Xu H."/>
            <person name="Xu X."/>
            <person name="Cox K."/>
            <person name="Korf I."/>
            <person name="Meyers B.C."/>
            <person name="Michelmore R.W."/>
        </authorList>
    </citation>
    <scope>NUCLEOTIDE SEQUENCE [LARGE SCALE GENOMIC DNA]</scope>
    <source>
        <strain evidence="3">cv. Salinas</strain>
        <tissue evidence="2">Seedlings</tissue>
    </source>
</reference>
<keyword evidence="3" id="KW-1185">Reference proteome</keyword>
<name>A0A9R1XN28_LACSA</name>